<dbReference type="SUPFAM" id="SSF52058">
    <property type="entry name" value="L domain-like"/>
    <property type="match status" value="1"/>
</dbReference>
<dbReference type="AlphaFoldDB" id="A0A1Q9GVC0"/>
<dbReference type="InterPro" id="IPR001611">
    <property type="entry name" value="Leu-rich_rpt"/>
</dbReference>
<gene>
    <name evidence="3" type="ORF">BIT28_01875</name>
</gene>
<dbReference type="Proteomes" id="UP000186905">
    <property type="component" value="Unassembled WGS sequence"/>
</dbReference>
<evidence type="ECO:0008006" key="5">
    <source>
        <dbReference type="Google" id="ProtNLM"/>
    </source>
</evidence>
<name>A0A1Q9GVC0_9GAMM</name>
<dbReference type="InterPro" id="IPR032675">
    <property type="entry name" value="LRR_dom_sf"/>
</dbReference>
<evidence type="ECO:0000313" key="3">
    <source>
        <dbReference type="EMBL" id="OLQ79110.1"/>
    </source>
</evidence>
<dbReference type="PANTHER" id="PTHR48051:SF1">
    <property type="entry name" value="RAS SUPPRESSOR PROTEIN 1"/>
    <property type="match status" value="1"/>
</dbReference>
<dbReference type="Gene3D" id="3.80.10.10">
    <property type="entry name" value="Ribonuclease Inhibitor"/>
    <property type="match status" value="1"/>
</dbReference>
<accession>A0A1Q9GVC0</accession>
<organism evidence="3 4">
    <name type="scientific">Photobacterium proteolyticum</name>
    <dbReference type="NCBI Taxonomy" id="1903952"/>
    <lineage>
        <taxon>Bacteria</taxon>
        <taxon>Pseudomonadati</taxon>
        <taxon>Pseudomonadota</taxon>
        <taxon>Gammaproteobacteria</taxon>
        <taxon>Vibrionales</taxon>
        <taxon>Vibrionaceae</taxon>
        <taxon>Photobacterium</taxon>
    </lineage>
</organism>
<dbReference type="InterPro" id="IPR050216">
    <property type="entry name" value="LRR_domain-containing"/>
</dbReference>
<dbReference type="STRING" id="1903952.BIT28_01875"/>
<keyword evidence="4" id="KW-1185">Reference proteome</keyword>
<dbReference type="Pfam" id="PF13855">
    <property type="entry name" value="LRR_8"/>
    <property type="match status" value="1"/>
</dbReference>
<evidence type="ECO:0000313" key="4">
    <source>
        <dbReference type="Proteomes" id="UP000186905"/>
    </source>
</evidence>
<comment type="caution">
    <text evidence="3">The sequence shown here is derived from an EMBL/GenBank/DDBJ whole genome shotgun (WGS) entry which is preliminary data.</text>
</comment>
<dbReference type="OrthoDB" id="5846212at2"/>
<dbReference type="EMBL" id="MJIL01000051">
    <property type="protein sequence ID" value="OLQ79110.1"/>
    <property type="molecule type" value="Genomic_DNA"/>
</dbReference>
<proteinExistence type="predicted"/>
<dbReference type="PROSITE" id="PS51450">
    <property type="entry name" value="LRR"/>
    <property type="match status" value="1"/>
</dbReference>
<keyword evidence="1" id="KW-0433">Leucine-rich repeat</keyword>
<sequence length="278" mass="31076">MRLDLCAGSGSVSLGRTAKGIFNRSTTAAVTSTMLMPLFLVLKMTSDNGLRAQIKALLAGHGSELFQLAVNDRTLFNMVRGDNGEGLLLVLTQKEDSPQRLAIISELIEGECLNWNKGCGFNGQLEGASEQRMTDSHRYPDIYMQHQNMLGEPKTRLPKTLPVSSKITELNLSNCYLGALPFGFELYTDVTKLSLRFNHLEGLPAKLAKLTELEELDLSYNHFDEFPKVLFKLKKLKQLDFRRPSQPDYRTGYGSGYESVAVPQAFRDAFPDCEILED</sequence>
<dbReference type="PANTHER" id="PTHR48051">
    <property type="match status" value="1"/>
</dbReference>
<evidence type="ECO:0000256" key="1">
    <source>
        <dbReference type="ARBA" id="ARBA00022614"/>
    </source>
</evidence>
<keyword evidence="2" id="KW-0677">Repeat</keyword>
<dbReference type="Pfam" id="PF00560">
    <property type="entry name" value="LRR_1"/>
    <property type="match status" value="1"/>
</dbReference>
<dbReference type="RefSeq" id="WP_075762779.1">
    <property type="nucleotide sequence ID" value="NZ_MJIL01000051.1"/>
</dbReference>
<protein>
    <recommendedName>
        <fullName evidence="5">Leucine-rich repeat domain-containing protein</fullName>
    </recommendedName>
</protein>
<reference evidence="3 4" key="1">
    <citation type="submission" date="2016-09" db="EMBL/GenBank/DDBJ databases">
        <title>Photobacterium proteolyticum sp. nov. a protease producing bacterium isolated from ocean sediments of Laizhou Bay.</title>
        <authorList>
            <person name="Li Y."/>
        </authorList>
    </citation>
    <scope>NUCLEOTIDE SEQUENCE [LARGE SCALE GENOMIC DNA]</scope>
    <source>
        <strain evidence="3 4">13-12</strain>
    </source>
</reference>
<evidence type="ECO:0000256" key="2">
    <source>
        <dbReference type="ARBA" id="ARBA00022737"/>
    </source>
</evidence>
<dbReference type="GO" id="GO:0005737">
    <property type="term" value="C:cytoplasm"/>
    <property type="evidence" value="ECO:0007669"/>
    <property type="project" value="TreeGrafter"/>
</dbReference>